<comment type="similarity">
    <text evidence="1">Belongs to the DNA2/NAM7 helicase family.</text>
</comment>
<keyword evidence="9" id="KW-1185">Reference proteome</keyword>
<dbReference type="InterPro" id="IPR041677">
    <property type="entry name" value="DNA2/NAM7_AAA_11"/>
</dbReference>
<evidence type="ECO:0000259" key="7">
    <source>
        <dbReference type="Pfam" id="PF13087"/>
    </source>
</evidence>
<feature type="domain" description="DNA2/NAM7 helicase helicase" evidence="6">
    <location>
        <begin position="178"/>
        <end position="519"/>
    </location>
</feature>
<dbReference type="EMBL" id="SMBP01000035">
    <property type="protein sequence ID" value="TCU52311.1"/>
    <property type="molecule type" value="Genomic_DNA"/>
</dbReference>
<reference evidence="8 9" key="1">
    <citation type="submission" date="2019-03" db="EMBL/GenBank/DDBJ databases">
        <title>Genomic Encyclopedia of Type Strains, Phase IV (KMG-IV): sequencing the most valuable type-strain genomes for metagenomic binning, comparative biology and taxonomic classification.</title>
        <authorList>
            <person name="Goeker M."/>
        </authorList>
    </citation>
    <scope>NUCLEOTIDE SEQUENCE [LARGE SCALE GENOMIC DNA]</scope>
    <source>
        <strain evidence="8 9">DSM 29481</strain>
    </source>
</reference>
<evidence type="ECO:0000256" key="4">
    <source>
        <dbReference type="ARBA" id="ARBA00022806"/>
    </source>
</evidence>
<dbReference type="InterPro" id="IPR050534">
    <property type="entry name" value="Coronavir_polyprotein_1ab"/>
</dbReference>
<keyword evidence="2" id="KW-0547">Nucleotide-binding</keyword>
<evidence type="ECO:0000256" key="1">
    <source>
        <dbReference type="ARBA" id="ARBA00007913"/>
    </source>
</evidence>
<dbReference type="GO" id="GO:0016787">
    <property type="term" value="F:hydrolase activity"/>
    <property type="evidence" value="ECO:0007669"/>
    <property type="project" value="UniProtKB-KW"/>
</dbReference>
<sequence length="848" mass="98164">MIQIYLNHQCYTEFSDFKLWFSDQKDELMLTIIFLSGKKYTRPFREWNVIPTIKLEGNLLYHKTNKMVNIIDEAYEVGEKYILAKYPNSDKQYVLYANDVIISNSTNLKESNLFHYFVNIAKERVENAHDEKSNVIANNIVEQFQNLLPFKDTALQAYISQKAESFQDVDDLIFPFGVNETQLAAVKYAFQSQVSIIEGPPGTGKTQTILNIIANILIKGKTCAVVSNNNSAVENVYEKLQGVNLDFLIAKLGSSSKKETFFQSNPNWIEDCTVSDINLDLINKKVNDIEKYLSLKNRSAELECQLKEIEIEKTYLENWYQTSGVISTHIVEKYKLSSQKVLELFTYLRQLSNKFLSFKDKMRLLFNYHILKNKPFNDPSIRQEIIYALQKEYYEKLSLEIHIEKSDIDKKLLSVKYDDLLKGLTEDSMKYLKHYLFKNIPKDKPSFTVMNYKKHFKSFIRHFPIIGSSTHSLVNSIAKGSILDYVIVDEASQQDIVPGVLCLGCAKNVVIVGDRKQLPHIPAKSNLTASNILYDCRKYSLLDSICEVFQDQIPRTLLKEHYRCHPKIIQFCNKQFYHNELIPMTKDQGEDSIQLIITAKGNHMRQYKNQREIDSILKVKETMGFLDNNTGFIALYNNQVNLARLELPTEVVKDTIHKFQGRECDKIIFSTVLDKKSESRMQIDFVDNGPLINVAVSRAKKQFCLVTGKDVFKSNNRYIAALIRYIEYYSSKKEDIIDSPVISAFDLLYAEYDRSLEKLNKKLNKKDSRYKSEQIVSALLKDLLDDVKYDSLMLHKQVYLRQLVNETQSDFNNRELSFMKNGASCDFVVYYKIGKKPIAVIEVDGVVI</sequence>
<gene>
    <name evidence="8" type="ORF">EDD61_1352</name>
</gene>
<evidence type="ECO:0000313" key="9">
    <source>
        <dbReference type="Proteomes" id="UP000295773"/>
    </source>
</evidence>
<dbReference type="Gene3D" id="3.40.50.300">
    <property type="entry name" value="P-loop containing nucleotide triphosphate hydrolases"/>
    <property type="match status" value="2"/>
</dbReference>
<dbReference type="GO" id="GO:0043139">
    <property type="term" value="F:5'-3' DNA helicase activity"/>
    <property type="evidence" value="ECO:0007669"/>
    <property type="project" value="TreeGrafter"/>
</dbReference>
<organism evidence="8 9">
    <name type="scientific">Longicatena caecimuris</name>
    <dbReference type="NCBI Taxonomy" id="1796635"/>
    <lineage>
        <taxon>Bacteria</taxon>
        <taxon>Bacillati</taxon>
        <taxon>Bacillota</taxon>
        <taxon>Erysipelotrichia</taxon>
        <taxon>Erysipelotrichales</taxon>
        <taxon>Erysipelotrichaceae</taxon>
        <taxon>Longicatena</taxon>
    </lineage>
</organism>
<dbReference type="CDD" id="cd18808">
    <property type="entry name" value="SF1_C_Upf1"/>
    <property type="match status" value="1"/>
</dbReference>
<comment type="caution">
    <text evidence="8">The sequence shown here is derived from an EMBL/GenBank/DDBJ whole genome shotgun (WGS) entry which is preliminary data.</text>
</comment>
<proteinExistence type="inferred from homology"/>
<dbReference type="InterPro" id="IPR027417">
    <property type="entry name" value="P-loop_NTPase"/>
</dbReference>
<dbReference type="CDD" id="cd17934">
    <property type="entry name" value="DEXXQc_Upf1-like"/>
    <property type="match status" value="1"/>
</dbReference>
<keyword evidence="4 8" id="KW-0347">Helicase</keyword>
<feature type="domain" description="DNA2/NAM7 helicase-like C-terminal" evidence="7">
    <location>
        <begin position="540"/>
        <end position="707"/>
    </location>
</feature>
<dbReference type="InterPro" id="IPR047187">
    <property type="entry name" value="SF1_C_Upf1"/>
</dbReference>
<dbReference type="InterPro" id="IPR041679">
    <property type="entry name" value="DNA2/NAM7-like_C"/>
</dbReference>
<dbReference type="Proteomes" id="UP000295773">
    <property type="component" value="Unassembled WGS sequence"/>
</dbReference>
<dbReference type="AlphaFoldDB" id="A0A4R3SU34"/>
<dbReference type="PANTHER" id="PTHR43788:SF8">
    <property type="entry name" value="DNA-BINDING PROTEIN SMUBP-2"/>
    <property type="match status" value="1"/>
</dbReference>
<evidence type="ECO:0000256" key="2">
    <source>
        <dbReference type="ARBA" id="ARBA00022741"/>
    </source>
</evidence>
<dbReference type="Pfam" id="PF13087">
    <property type="entry name" value="AAA_12"/>
    <property type="match status" value="1"/>
</dbReference>
<keyword evidence="5" id="KW-0067">ATP-binding</keyword>
<dbReference type="GO" id="GO:0005524">
    <property type="term" value="F:ATP binding"/>
    <property type="evidence" value="ECO:0007669"/>
    <property type="project" value="UniProtKB-KW"/>
</dbReference>
<name>A0A4R3SU34_9FIRM</name>
<dbReference type="PANTHER" id="PTHR43788">
    <property type="entry name" value="DNA2/NAM7 HELICASE FAMILY MEMBER"/>
    <property type="match status" value="1"/>
</dbReference>
<protein>
    <submittedName>
        <fullName evidence="8">Superfamily I DNA and/or RNA helicase</fullName>
    </submittedName>
</protein>
<evidence type="ECO:0000259" key="6">
    <source>
        <dbReference type="Pfam" id="PF13086"/>
    </source>
</evidence>
<keyword evidence="3" id="KW-0378">Hydrolase</keyword>
<evidence type="ECO:0000313" key="8">
    <source>
        <dbReference type="EMBL" id="TCU52311.1"/>
    </source>
</evidence>
<dbReference type="SUPFAM" id="SSF52540">
    <property type="entry name" value="P-loop containing nucleoside triphosphate hydrolases"/>
    <property type="match status" value="1"/>
</dbReference>
<accession>A0A4R3SU34</accession>
<evidence type="ECO:0000256" key="3">
    <source>
        <dbReference type="ARBA" id="ARBA00022801"/>
    </source>
</evidence>
<dbReference type="RefSeq" id="WP_207901059.1">
    <property type="nucleotide sequence ID" value="NZ_JANKBG010000036.1"/>
</dbReference>
<evidence type="ECO:0000256" key="5">
    <source>
        <dbReference type="ARBA" id="ARBA00022840"/>
    </source>
</evidence>
<dbReference type="Pfam" id="PF13086">
    <property type="entry name" value="AAA_11"/>
    <property type="match status" value="1"/>
</dbReference>